<reference evidence="1 2" key="1">
    <citation type="submission" date="2016-01" db="EMBL/GenBank/DDBJ databases">
        <title>Highly variable Streptococcus oralis are common among viridans streptococci isolated from primates.</title>
        <authorList>
            <person name="Denapaite D."/>
            <person name="Rieger M."/>
            <person name="Koendgen S."/>
            <person name="Brueckner R."/>
            <person name="Ochigava I."/>
            <person name="Kappeler P."/>
            <person name="Maetz-Rensing K."/>
            <person name="Leendertz F."/>
            <person name="Hakenbeck R."/>
        </authorList>
    </citation>
    <scope>NUCLEOTIDE SEQUENCE [LARGE SCALE GENOMIC DNA]</scope>
    <source>
        <strain evidence="1 2">DD16</strain>
    </source>
</reference>
<dbReference type="Proteomes" id="UP000072653">
    <property type="component" value="Unassembled WGS sequence"/>
</dbReference>
<sequence length="39" mass="4559">MIGLSLLMLKRFGLHLQTLKLIDLSLLMLKHFGLHLLMR</sequence>
<gene>
    <name evidence="1" type="ORF">SORDD16_01843</name>
</gene>
<dbReference type="EMBL" id="LQOB01000382">
    <property type="protein sequence ID" value="KXT83840.1"/>
    <property type="molecule type" value="Genomic_DNA"/>
</dbReference>
<protein>
    <submittedName>
        <fullName evidence="1">Uncharacterized protein</fullName>
    </submittedName>
</protein>
<comment type="caution">
    <text evidence="1">The sequence shown here is derived from an EMBL/GenBank/DDBJ whole genome shotgun (WGS) entry which is preliminary data.</text>
</comment>
<name>A0A139P682_STROR</name>
<proteinExistence type="predicted"/>
<evidence type="ECO:0000313" key="1">
    <source>
        <dbReference type="EMBL" id="KXT83840.1"/>
    </source>
</evidence>
<dbReference type="AlphaFoldDB" id="A0A139P682"/>
<organism evidence="1 2">
    <name type="scientific">Streptococcus oralis</name>
    <dbReference type="NCBI Taxonomy" id="1303"/>
    <lineage>
        <taxon>Bacteria</taxon>
        <taxon>Bacillati</taxon>
        <taxon>Bacillota</taxon>
        <taxon>Bacilli</taxon>
        <taxon>Lactobacillales</taxon>
        <taxon>Streptococcaceae</taxon>
        <taxon>Streptococcus</taxon>
    </lineage>
</organism>
<evidence type="ECO:0000313" key="2">
    <source>
        <dbReference type="Proteomes" id="UP000072653"/>
    </source>
</evidence>
<accession>A0A139P682</accession>